<organism evidence="13 14">
    <name type="scientific">Nitrosospira multiformis</name>
    <dbReference type="NCBI Taxonomy" id="1231"/>
    <lineage>
        <taxon>Bacteria</taxon>
        <taxon>Pseudomonadati</taxon>
        <taxon>Pseudomonadota</taxon>
        <taxon>Betaproteobacteria</taxon>
        <taxon>Nitrosomonadales</taxon>
        <taxon>Nitrosomonadaceae</taxon>
        <taxon>Nitrosospira</taxon>
    </lineage>
</organism>
<evidence type="ECO:0000259" key="11">
    <source>
        <dbReference type="Pfam" id="PF02541"/>
    </source>
</evidence>
<dbReference type="GO" id="GO:0004309">
    <property type="term" value="F:exopolyphosphatase activity"/>
    <property type="evidence" value="ECO:0007669"/>
    <property type="project" value="UniProtKB-EC"/>
</dbReference>
<dbReference type="GO" id="GO:0006798">
    <property type="term" value="P:polyphosphate catabolic process"/>
    <property type="evidence" value="ECO:0007669"/>
    <property type="project" value="TreeGrafter"/>
</dbReference>
<proteinExistence type="inferred from homology"/>
<evidence type="ECO:0000256" key="5">
    <source>
        <dbReference type="ARBA" id="ARBA00012451"/>
    </source>
</evidence>
<evidence type="ECO:0000256" key="10">
    <source>
        <dbReference type="ARBA" id="ARBA00047607"/>
    </source>
</evidence>
<comment type="similarity">
    <text evidence="3">Belongs to the GppA/Ppx family.</text>
</comment>
<dbReference type="AlphaFoldDB" id="A0A1I0AI46"/>
<dbReference type="Pfam" id="PF21447">
    <property type="entry name" value="Ppx-GppA_III"/>
    <property type="match status" value="1"/>
</dbReference>
<dbReference type="PANTHER" id="PTHR30005">
    <property type="entry name" value="EXOPOLYPHOSPHATASE"/>
    <property type="match status" value="1"/>
</dbReference>
<dbReference type="Pfam" id="PF02541">
    <property type="entry name" value="Ppx-GppA"/>
    <property type="match status" value="1"/>
</dbReference>
<dbReference type="PIRSF" id="PIRSF001267">
    <property type="entry name" value="Pyrophosphatase_GppA_Ppx"/>
    <property type="match status" value="1"/>
</dbReference>
<accession>A0A1I0AI46</accession>
<evidence type="ECO:0000256" key="9">
    <source>
        <dbReference type="ARBA" id="ARBA00023136"/>
    </source>
</evidence>
<dbReference type="NCBIfam" id="TIGR03706">
    <property type="entry name" value="exo_poly_only"/>
    <property type="match status" value="1"/>
</dbReference>
<dbReference type="InterPro" id="IPR050273">
    <property type="entry name" value="GppA/Ppx_hydrolase"/>
</dbReference>
<name>A0A1I0AI46_9PROT</name>
<comment type="cofactor">
    <cofactor evidence="1">
        <name>Mg(2+)</name>
        <dbReference type="ChEBI" id="CHEBI:18420"/>
    </cofactor>
</comment>
<dbReference type="SUPFAM" id="SSF53067">
    <property type="entry name" value="Actin-like ATPase domain"/>
    <property type="match status" value="2"/>
</dbReference>
<evidence type="ECO:0000256" key="4">
    <source>
        <dbReference type="ARBA" id="ARBA00011738"/>
    </source>
</evidence>
<dbReference type="SUPFAM" id="SSF109604">
    <property type="entry name" value="HD-domain/PDEase-like"/>
    <property type="match status" value="1"/>
</dbReference>
<comment type="subcellular location">
    <subcellularLocation>
        <location evidence="2">Cell membrane</location>
        <topology evidence="2">Peripheral membrane protein</topology>
    </subcellularLocation>
</comment>
<dbReference type="Proteomes" id="UP000183339">
    <property type="component" value="Unassembled WGS sequence"/>
</dbReference>
<evidence type="ECO:0000256" key="8">
    <source>
        <dbReference type="ARBA" id="ARBA00022801"/>
    </source>
</evidence>
<dbReference type="CDD" id="cd24053">
    <property type="entry name" value="ASKHA_NBD_EcPPX-GppA-like"/>
    <property type="match status" value="1"/>
</dbReference>
<keyword evidence="7" id="KW-1003">Cell membrane</keyword>
<protein>
    <recommendedName>
        <fullName evidence="6">Exopolyphosphatase</fullName>
        <ecNumber evidence="5">3.6.1.11</ecNumber>
    </recommendedName>
</protein>
<evidence type="ECO:0000256" key="6">
    <source>
        <dbReference type="ARBA" id="ARBA00020416"/>
    </source>
</evidence>
<dbReference type="EC" id="3.6.1.11" evidence="5"/>
<gene>
    <name evidence="13" type="ORF">SAMN05216412_102262</name>
</gene>
<dbReference type="GO" id="GO:0005886">
    <property type="term" value="C:plasma membrane"/>
    <property type="evidence" value="ECO:0007669"/>
    <property type="project" value="UniProtKB-SubCell"/>
</dbReference>
<dbReference type="InterPro" id="IPR030673">
    <property type="entry name" value="PyroPPase_GppA_Ppx"/>
</dbReference>
<dbReference type="Gene3D" id="3.30.420.40">
    <property type="match status" value="1"/>
</dbReference>
<evidence type="ECO:0000256" key="2">
    <source>
        <dbReference type="ARBA" id="ARBA00004202"/>
    </source>
</evidence>
<evidence type="ECO:0000259" key="12">
    <source>
        <dbReference type="Pfam" id="PF21447"/>
    </source>
</evidence>
<dbReference type="InterPro" id="IPR003695">
    <property type="entry name" value="Ppx_GppA_N"/>
</dbReference>
<feature type="domain" description="Ppx/GppA phosphatase C-terminal" evidence="12">
    <location>
        <begin position="314"/>
        <end position="481"/>
    </location>
</feature>
<dbReference type="PANTHER" id="PTHR30005:SF14">
    <property type="entry name" value="EXOPOLYPHOSPHATASE"/>
    <property type="match status" value="1"/>
</dbReference>
<comment type="catalytic activity">
    <reaction evidence="10">
        <text>[phosphate](n) + H2O = [phosphate](n-1) + phosphate + H(+)</text>
        <dbReference type="Rhea" id="RHEA:21528"/>
        <dbReference type="Rhea" id="RHEA-COMP:9859"/>
        <dbReference type="Rhea" id="RHEA-COMP:14279"/>
        <dbReference type="ChEBI" id="CHEBI:15377"/>
        <dbReference type="ChEBI" id="CHEBI:15378"/>
        <dbReference type="ChEBI" id="CHEBI:16838"/>
        <dbReference type="ChEBI" id="CHEBI:43474"/>
        <dbReference type="EC" id="3.6.1.11"/>
    </reaction>
</comment>
<feature type="domain" description="Ppx/GppA phosphatase N-terminal" evidence="11">
    <location>
        <begin position="21"/>
        <end position="307"/>
    </location>
</feature>
<evidence type="ECO:0000256" key="3">
    <source>
        <dbReference type="ARBA" id="ARBA00007125"/>
    </source>
</evidence>
<evidence type="ECO:0000256" key="1">
    <source>
        <dbReference type="ARBA" id="ARBA00001946"/>
    </source>
</evidence>
<dbReference type="Gene3D" id="3.30.420.150">
    <property type="entry name" value="Exopolyphosphatase. Domain 2"/>
    <property type="match status" value="1"/>
</dbReference>
<reference evidence="13 14" key="1">
    <citation type="submission" date="2016-10" db="EMBL/GenBank/DDBJ databases">
        <authorList>
            <person name="de Groot N.N."/>
        </authorList>
    </citation>
    <scope>NUCLEOTIDE SEQUENCE [LARGE SCALE GENOMIC DNA]</scope>
    <source>
        <strain evidence="13 14">Nl7</strain>
    </source>
</reference>
<dbReference type="EMBL" id="FOHI01000002">
    <property type="protein sequence ID" value="SES93969.1"/>
    <property type="molecule type" value="Genomic_DNA"/>
</dbReference>
<dbReference type="InterPro" id="IPR043129">
    <property type="entry name" value="ATPase_NBD"/>
</dbReference>
<dbReference type="OrthoDB" id="9793035at2"/>
<dbReference type="FunFam" id="3.30.420.40:FF:000023">
    <property type="entry name" value="Guanosine-5'-triphosphate,3'-diphosphate pyrophosphatase"/>
    <property type="match status" value="1"/>
</dbReference>
<dbReference type="InterPro" id="IPR048950">
    <property type="entry name" value="Ppx_GppA_C"/>
</dbReference>
<dbReference type="InterPro" id="IPR022371">
    <property type="entry name" value="Exopolyphosphatase"/>
</dbReference>
<keyword evidence="9" id="KW-0472">Membrane</keyword>
<evidence type="ECO:0000256" key="7">
    <source>
        <dbReference type="ARBA" id="ARBA00022475"/>
    </source>
</evidence>
<comment type="subunit">
    <text evidence="4">Homodimer.</text>
</comment>
<dbReference type="FunFam" id="3.30.420.150:FF:000001">
    <property type="entry name" value="Guanosine-5'-triphosphate,3'-diphosphate pyrophosphatase"/>
    <property type="match status" value="1"/>
</dbReference>
<dbReference type="RefSeq" id="WP_074705176.1">
    <property type="nucleotide sequence ID" value="NZ_FOHI01000002.1"/>
</dbReference>
<evidence type="ECO:0000313" key="14">
    <source>
        <dbReference type="Proteomes" id="UP000183339"/>
    </source>
</evidence>
<evidence type="ECO:0000313" key="13">
    <source>
        <dbReference type="EMBL" id="SES93969.1"/>
    </source>
</evidence>
<sequence>MPEYSTLAAVDLGSNSFRLQVARVEGRQLYPLDNLREMVRLAAGLTPDKRLDEDSQARALACLKRFSERLRGFPPHAVRAVATNTLRVAKNATVFLKKAEAAMGFPIEVISGHEEARLIYLGVAHSLPASPDARLVMDIGGGSTEFIIGRKLKPVKLESLYMGCVSYSLRFFPGGRISRDAINRAELSARSDIQAIAKEFSSEHWQLAYGSSGTARALGDIIRLNQLDSGSSNGEITREGLENFRNHLLKVDDIKKLDLAGIRADRAPVIAGGFAIMSAAFSELGISQMAQGMGALRQGVLYDLLGRFHKHDMREVTVRQFMRRYHVDGAQAKRVESTALLLGEQLLTAFLDNGEEHLQVLSWAARLHEVGISVAHSGYHKHSAYILGNADMPGFSQREQERLSMLALVHRGDIGKARGNMIEPDFALLLALRLAALFHRSRCETMLPRLDVSLRGKEFSLCLERKWLERNPLTHNALLAEIEQWDTLGFRFGITGADGSKLPASV</sequence>
<keyword evidence="8" id="KW-0378">Hydrolase</keyword>
<dbReference type="Gene3D" id="1.10.3210.10">
    <property type="entry name" value="Hypothetical protein af1432"/>
    <property type="match status" value="1"/>
</dbReference>